<proteinExistence type="predicted"/>
<organism evidence="1 2">
    <name type="scientific">Olivibacter oleidegradans</name>
    <dbReference type="NCBI Taxonomy" id="760123"/>
    <lineage>
        <taxon>Bacteria</taxon>
        <taxon>Pseudomonadati</taxon>
        <taxon>Bacteroidota</taxon>
        <taxon>Sphingobacteriia</taxon>
        <taxon>Sphingobacteriales</taxon>
        <taxon>Sphingobacteriaceae</taxon>
        <taxon>Olivibacter</taxon>
    </lineage>
</organism>
<evidence type="ECO:0000313" key="2">
    <source>
        <dbReference type="Proteomes" id="UP001589774"/>
    </source>
</evidence>
<name>A0ABV6HIL1_9SPHI</name>
<evidence type="ECO:0000313" key="1">
    <source>
        <dbReference type="EMBL" id="MFC0318702.1"/>
    </source>
</evidence>
<dbReference type="EMBL" id="JBHLWO010000002">
    <property type="protein sequence ID" value="MFC0318702.1"/>
    <property type="molecule type" value="Genomic_DNA"/>
</dbReference>
<gene>
    <name evidence="1" type="ORF">ACFFI0_10295</name>
</gene>
<protein>
    <submittedName>
        <fullName evidence="1">Uncharacterized protein</fullName>
    </submittedName>
</protein>
<accession>A0ABV6HIL1</accession>
<sequence length="57" mass="6763">MKTVNKRRIVNEQTCKQWETYQRVGAFVRNLGRAKDASEIHRDNRRSAPLSLLEMLF</sequence>
<dbReference type="Proteomes" id="UP001589774">
    <property type="component" value="Unassembled WGS sequence"/>
</dbReference>
<reference evidence="1 2" key="1">
    <citation type="submission" date="2024-09" db="EMBL/GenBank/DDBJ databases">
        <authorList>
            <person name="Sun Q."/>
            <person name="Mori K."/>
        </authorList>
    </citation>
    <scope>NUCLEOTIDE SEQUENCE [LARGE SCALE GENOMIC DNA]</scope>
    <source>
        <strain evidence="1 2">CCM 7765</strain>
    </source>
</reference>
<keyword evidence="2" id="KW-1185">Reference proteome</keyword>
<comment type="caution">
    <text evidence="1">The sequence shown here is derived from an EMBL/GenBank/DDBJ whole genome shotgun (WGS) entry which is preliminary data.</text>
</comment>
<dbReference type="RefSeq" id="WP_377477075.1">
    <property type="nucleotide sequence ID" value="NZ_JBHLWO010000002.1"/>
</dbReference>